<dbReference type="SMART" id="SM00487">
    <property type="entry name" value="DEXDc"/>
    <property type="match status" value="1"/>
</dbReference>
<evidence type="ECO:0000256" key="6">
    <source>
        <dbReference type="ARBA" id="ARBA00022806"/>
    </source>
</evidence>
<evidence type="ECO:0000256" key="5">
    <source>
        <dbReference type="ARBA" id="ARBA00022801"/>
    </source>
</evidence>
<dbReference type="PATRIC" id="fig|1158606.3.peg.2057"/>
<evidence type="ECO:0000256" key="4">
    <source>
        <dbReference type="ARBA" id="ARBA00022763"/>
    </source>
</evidence>
<keyword evidence="3 15" id="KW-0547">Nucleotide-binding</keyword>
<dbReference type="PANTHER" id="PTHR47964:SF1">
    <property type="entry name" value="ATP-DEPENDENT DNA HELICASE HOMOLOG RECG, CHLOROPLASTIC"/>
    <property type="match status" value="1"/>
</dbReference>
<keyword evidence="6 15" id="KW-0347">Helicase</keyword>
<keyword evidence="9 15" id="KW-0233">DNA recombination</keyword>
<keyword evidence="10 15" id="KW-0234">DNA repair</keyword>
<keyword evidence="8" id="KW-0238">DNA-binding</keyword>
<dbReference type="eggNOG" id="COG1200">
    <property type="taxonomic scope" value="Bacteria"/>
</dbReference>
<dbReference type="InterPro" id="IPR045562">
    <property type="entry name" value="RecG_dom3_C"/>
</dbReference>
<dbReference type="Gene3D" id="1.10.150.20">
    <property type="entry name" value="5' to 3' exonuclease, C-terminal subdomain"/>
    <property type="match status" value="1"/>
</dbReference>
<dbReference type="InterPro" id="IPR047112">
    <property type="entry name" value="RecG/Mfd"/>
</dbReference>
<reference evidence="18 19" key="1">
    <citation type="submission" date="2013-02" db="EMBL/GenBank/DDBJ databases">
        <title>The Genome Sequence of Enterococcus asini ATCC_700915.</title>
        <authorList>
            <consortium name="The Broad Institute Genome Sequencing Platform"/>
            <consortium name="The Broad Institute Genome Sequencing Center for Infectious Disease"/>
            <person name="Earl A.M."/>
            <person name="Gilmore M.S."/>
            <person name="Lebreton F."/>
            <person name="Walker B."/>
            <person name="Young S.K."/>
            <person name="Zeng Q."/>
            <person name="Gargeya S."/>
            <person name="Fitzgerald M."/>
            <person name="Haas B."/>
            <person name="Abouelleil A."/>
            <person name="Alvarado L."/>
            <person name="Arachchi H.M."/>
            <person name="Berlin A.M."/>
            <person name="Chapman S.B."/>
            <person name="Dewar J."/>
            <person name="Goldberg J."/>
            <person name="Griggs A."/>
            <person name="Gujja S."/>
            <person name="Hansen M."/>
            <person name="Howarth C."/>
            <person name="Imamovic A."/>
            <person name="Larimer J."/>
            <person name="McCowan C."/>
            <person name="Murphy C."/>
            <person name="Neiman D."/>
            <person name="Pearson M."/>
            <person name="Priest M."/>
            <person name="Roberts A."/>
            <person name="Saif S."/>
            <person name="Shea T."/>
            <person name="Sisk P."/>
            <person name="Sykes S."/>
            <person name="Wortman J."/>
            <person name="Nusbaum C."/>
            <person name="Birren B."/>
        </authorList>
    </citation>
    <scope>NUCLEOTIDE SEQUENCE [LARGE SCALE GENOMIC DNA]</scope>
    <source>
        <strain evidence="18 19">ATCC 700915</strain>
    </source>
</reference>
<feature type="domain" description="Helicase ATP-binding" evidence="16">
    <location>
        <begin position="266"/>
        <end position="427"/>
    </location>
</feature>
<evidence type="ECO:0000256" key="3">
    <source>
        <dbReference type="ARBA" id="ARBA00022741"/>
    </source>
</evidence>
<dbReference type="Gene3D" id="2.40.50.140">
    <property type="entry name" value="Nucleic acid-binding proteins"/>
    <property type="match status" value="1"/>
</dbReference>
<dbReference type="InterPro" id="IPR027417">
    <property type="entry name" value="P-loop_NTPase"/>
</dbReference>
<dbReference type="CDD" id="cd04488">
    <property type="entry name" value="RecG_wedge_OBF"/>
    <property type="match status" value="1"/>
</dbReference>
<dbReference type="InterPro" id="IPR004609">
    <property type="entry name" value="ATP-dep_DNA_helicase_RecG"/>
</dbReference>
<comment type="catalytic activity">
    <reaction evidence="12 15">
        <text>Couples ATP hydrolysis with the unwinding of duplex DNA by translocating in the 3'-5' direction.</text>
        <dbReference type="EC" id="5.6.2.4"/>
    </reaction>
</comment>
<dbReference type="Proteomes" id="UP000013777">
    <property type="component" value="Unassembled WGS sequence"/>
</dbReference>
<keyword evidence="5 15" id="KW-0378">Hydrolase</keyword>
<dbReference type="SMART" id="SM00490">
    <property type="entry name" value="HELICc"/>
    <property type="match status" value="2"/>
</dbReference>
<dbReference type="EMBL" id="AJAP01000022">
    <property type="protein sequence ID" value="EOH85208.1"/>
    <property type="molecule type" value="Genomic_DNA"/>
</dbReference>
<sequence length="674" mass="75614">MEAVSVQYLKGVGEKRAQDLAALGITTVRDLMGYYPFRYEDIQERTLAEINDQEKVTIKGVVVAPAVLNRFGYKKSVLRFRMMQDHGVFSVSFFNQPYLKDQVVLGEELAVYGKWDAKKKALTGMKILGSGHQGDFAPIYHVSQKVKQKTLIPLIRQAFADYGDQIKENLPLALREKYRLMDKAAAMYAMHFPKDPAEHHQAKRRVVFEEFFLFQMKLQGLKIREKSVSQGLAIQYDNQRLKAFIASLPFTLTAAQQKVTNEICRDLLSPEHMQRLLQGDVGSGKTVVAAIALYATMTAGFQGALMVPTEILAQQHIESLNQLFDPLEVTTALLTGSTPAKERRVILEELANGTIDIVVGTHALIQEGVEFANLGLVITDEQHRFGVNQRKVLREKGWRPDVLFMTATPIPRTLAITAYGEMDVSIIDELPAGRIPIETRWVRPGQLDSVLDWSLSELGRGHQMYVICPLIEESEQLDVKNAVEIHDHLAAFYGDRYQVGLLHGRMKNTEKDAIMTDFKDGKTQVLVSTTVIEVGVNVPNATVMLIMDAERFGLAQLHQLRGRVGRGAEASFCILVAEPKNEMGKERMKIMTETNNGFVLSEKDLELRGPGEVFGFRQSGLPQFVAGDLVADANILEVARSEAQSVWQMKDWQLLPDYQELAAEISDPEKAFFD</sequence>
<dbReference type="CDD" id="cd17992">
    <property type="entry name" value="DEXHc_RecG"/>
    <property type="match status" value="1"/>
</dbReference>
<dbReference type="Pfam" id="PF19833">
    <property type="entry name" value="RecG_dom3_C"/>
    <property type="match status" value="1"/>
</dbReference>
<keyword evidence="11" id="KW-0413">Isomerase</keyword>
<comment type="similarity">
    <text evidence="1 15">Belongs to the helicase family. RecG subfamily.</text>
</comment>
<evidence type="ECO:0000313" key="18">
    <source>
        <dbReference type="EMBL" id="EOH85208.1"/>
    </source>
</evidence>
<dbReference type="InterPro" id="IPR001650">
    <property type="entry name" value="Helicase_C-like"/>
</dbReference>
<dbReference type="InterPro" id="IPR033454">
    <property type="entry name" value="RecG_wedge"/>
</dbReference>
<dbReference type="NCBIfam" id="NF008168">
    <property type="entry name" value="PRK10917.2-2"/>
    <property type="match status" value="1"/>
</dbReference>
<evidence type="ECO:0000259" key="16">
    <source>
        <dbReference type="PROSITE" id="PS51192"/>
    </source>
</evidence>
<name>R2PPH8_9ENTE</name>
<evidence type="ECO:0000256" key="15">
    <source>
        <dbReference type="RuleBase" id="RU363016"/>
    </source>
</evidence>
<evidence type="ECO:0000256" key="2">
    <source>
        <dbReference type="ARBA" id="ARBA00017846"/>
    </source>
</evidence>
<dbReference type="EC" id="5.6.2.4" evidence="13 15"/>
<dbReference type="OrthoDB" id="9804325at2"/>
<evidence type="ECO:0000256" key="10">
    <source>
        <dbReference type="ARBA" id="ARBA00023204"/>
    </source>
</evidence>
<dbReference type="GO" id="GO:0016887">
    <property type="term" value="F:ATP hydrolysis activity"/>
    <property type="evidence" value="ECO:0007669"/>
    <property type="project" value="RHEA"/>
</dbReference>
<evidence type="ECO:0000256" key="14">
    <source>
        <dbReference type="ARBA" id="ARBA00048988"/>
    </source>
</evidence>
<keyword evidence="7 15" id="KW-0067">ATP-binding</keyword>
<dbReference type="Gene3D" id="3.40.50.300">
    <property type="entry name" value="P-loop containing nucleotide triphosphate hydrolases"/>
    <property type="match status" value="2"/>
</dbReference>
<evidence type="ECO:0000256" key="7">
    <source>
        <dbReference type="ARBA" id="ARBA00022840"/>
    </source>
</evidence>
<evidence type="ECO:0000256" key="9">
    <source>
        <dbReference type="ARBA" id="ARBA00023172"/>
    </source>
</evidence>
<dbReference type="PANTHER" id="PTHR47964">
    <property type="entry name" value="ATP-DEPENDENT DNA HELICASE HOMOLOG RECG, CHLOROPLASTIC"/>
    <property type="match status" value="1"/>
</dbReference>
<comment type="function">
    <text evidence="15">Plays a critical role in recombination and DNA repair. Helps process Holliday junction intermediates to mature products by catalyzing branch migration. Has replication fork regression activity, unwinds stalled or blocked replication forks to make a HJ that can be resolved. Has a DNA unwinding activity characteristic of a DNA helicase with 3'-5' polarity.</text>
</comment>
<evidence type="ECO:0000256" key="11">
    <source>
        <dbReference type="ARBA" id="ARBA00023235"/>
    </source>
</evidence>
<evidence type="ECO:0000256" key="8">
    <source>
        <dbReference type="ARBA" id="ARBA00023125"/>
    </source>
</evidence>
<dbReference type="CDD" id="cd18811">
    <property type="entry name" value="SF2_C_RecG"/>
    <property type="match status" value="1"/>
</dbReference>
<comment type="catalytic activity">
    <reaction evidence="14 15">
        <text>ATP + H2O = ADP + phosphate + H(+)</text>
        <dbReference type="Rhea" id="RHEA:13065"/>
        <dbReference type="ChEBI" id="CHEBI:15377"/>
        <dbReference type="ChEBI" id="CHEBI:15378"/>
        <dbReference type="ChEBI" id="CHEBI:30616"/>
        <dbReference type="ChEBI" id="CHEBI:43474"/>
        <dbReference type="ChEBI" id="CHEBI:456216"/>
        <dbReference type="EC" id="5.6.2.4"/>
    </reaction>
</comment>
<dbReference type="NCBIfam" id="TIGR00643">
    <property type="entry name" value="recG"/>
    <property type="match status" value="1"/>
</dbReference>
<evidence type="ECO:0000259" key="17">
    <source>
        <dbReference type="PROSITE" id="PS51194"/>
    </source>
</evidence>
<dbReference type="Pfam" id="PF17191">
    <property type="entry name" value="RecG_wedge"/>
    <property type="match status" value="1"/>
</dbReference>
<dbReference type="GO" id="GO:0005524">
    <property type="term" value="F:ATP binding"/>
    <property type="evidence" value="ECO:0007669"/>
    <property type="project" value="UniProtKB-KW"/>
</dbReference>
<protein>
    <recommendedName>
        <fullName evidence="2 15">ATP-dependent DNA helicase RecG</fullName>
        <ecNumber evidence="13 15">5.6.2.4</ecNumber>
    </recommendedName>
</protein>
<gene>
    <name evidence="18" type="ORF">UAS_02110</name>
</gene>
<dbReference type="NCBIfam" id="NF008165">
    <property type="entry name" value="PRK10917.1-3"/>
    <property type="match status" value="1"/>
</dbReference>
<evidence type="ECO:0000313" key="19">
    <source>
        <dbReference type="Proteomes" id="UP000013777"/>
    </source>
</evidence>
<dbReference type="GO" id="GO:0003677">
    <property type="term" value="F:DNA binding"/>
    <property type="evidence" value="ECO:0007669"/>
    <property type="project" value="UniProtKB-KW"/>
</dbReference>
<proteinExistence type="inferred from homology"/>
<dbReference type="AlphaFoldDB" id="R2PPH8"/>
<keyword evidence="4 15" id="KW-0227">DNA damage</keyword>
<dbReference type="InterPro" id="IPR011545">
    <property type="entry name" value="DEAD/DEAH_box_helicase_dom"/>
</dbReference>
<accession>R2PPH8</accession>
<dbReference type="GO" id="GO:0043138">
    <property type="term" value="F:3'-5' DNA helicase activity"/>
    <property type="evidence" value="ECO:0007669"/>
    <property type="project" value="UniProtKB-EC"/>
</dbReference>
<organism evidence="18 19">
    <name type="scientific">Enterococcus asini ATCC 700915</name>
    <dbReference type="NCBI Taxonomy" id="1158606"/>
    <lineage>
        <taxon>Bacteria</taxon>
        <taxon>Bacillati</taxon>
        <taxon>Bacillota</taxon>
        <taxon>Bacilli</taxon>
        <taxon>Lactobacillales</taxon>
        <taxon>Enterococcaceae</taxon>
        <taxon>Enterococcus</taxon>
    </lineage>
</organism>
<evidence type="ECO:0000256" key="1">
    <source>
        <dbReference type="ARBA" id="ARBA00007504"/>
    </source>
</evidence>
<dbReference type="HOGENOM" id="CLU_005122_7_1_9"/>
<evidence type="ECO:0000256" key="12">
    <source>
        <dbReference type="ARBA" id="ARBA00034617"/>
    </source>
</evidence>
<dbReference type="SUPFAM" id="SSF52540">
    <property type="entry name" value="P-loop containing nucleoside triphosphate hydrolases"/>
    <property type="match status" value="2"/>
</dbReference>
<dbReference type="PROSITE" id="PS51194">
    <property type="entry name" value="HELICASE_CTER"/>
    <property type="match status" value="1"/>
</dbReference>
<dbReference type="Pfam" id="PF00271">
    <property type="entry name" value="Helicase_C"/>
    <property type="match status" value="1"/>
</dbReference>
<dbReference type="GeneID" id="78364684"/>
<dbReference type="RefSeq" id="WP_010754731.1">
    <property type="nucleotide sequence ID" value="NZ_ASVU01000001.1"/>
</dbReference>
<keyword evidence="19" id="KW-1185">Reference proteome</keyword>
<dbReference type="InterPro" id="IPR012340">
    <property type="entry name" value="NA-bd_OB-fold"/>
</dbReference>
<dbReference type="STRING" id="57732.RU94_GL000768"/>
<evidence type="ECO:0000256" key="13">
    <source>
        <dbReference type="ARBA" id="ARBA00034808"/>
    </source>
</evidence>
<dbReference type="GO" id="GO:0006310">
    <property type="term" value="P:DNA recombination"/>
    <property type="evidence" value="ECO:0007669"/>
    <property type="project" value="UniProtKB-UniRule"/>
</dbReference>
<dbReference type="Pfam" id="PF00270">
    <property type="entry name" value="DEAD"/>
    <property type="match status" value="1"/>
</dbReference>
<comment type="caution">
    <text evidence="18">The sequence shown here is derived from an EMBL/GenBank/DDBJ whole genome shotgun (WGS) entry which is preliminary data.</text>
</comment>
<dbReference type="PROSITE" id="PS51192">
    <property type="entry name" value="HELICASE_ATP_BIND_1"/>
    <property type="match status" value="1"/>
</dbReference>
<dbReference type="GO" id="GO:0006281">
    <property type="term" value="P:DNA repair"/>
    <property type="evidence" value="ECO:0007669"/>
    <property type="project" value="UniProtKB-UniRule"/>
</dbReference>
<dbReference type="SUPFAM" id="SSF50249">
    <property type="entry name" value="Nucleic acid-binding proteins"/>
    <property type="match status" value="1"/>
</dbReference>
<feature type="domain" description="Helicase C-terminal" evidence="17">
    <location>
        <begin position="450"/>
        <end position="606"/>
    </location>
</feature>
<dbReference type="InterPro" id="IPR014001">
    <property type="entry name" value="Helicase_ATP-bd"/>
</dbReference>